<dbReference type="Gene3D" id="1.25.40.10">
    <property type="entry name" value="Tetratricopeptide repeat domain"/>
    <property type="match status" value="1"/>
</dbReference>
<keyword evidence="4" id="KW-1185">Reference proteome</keyword>
<evidence type="ECO:0000256" key="2">
    <source>
        <dbReference type="SAM" id="Phobius"/>
    </source>
</evidence>
<gene>
    <name evidence="3" type="ORF">LX87_02837</name>
</gene>
<dbReference type="InterPro" id="IPR011990">
    <property type="entry name" value="TPR-like_helical_dom_sf"/>
</dbReference>
<evidence type="ECO:0000313" key="4">
    <source>
        <dbReference type="Proteomes" id="UP000248790"/>
    </source>
</evidence>
<dbReference type="AlphaFoldDB" id="A0A327WZE8"/>
<feature type="repeat" description="TPR" evidence="1">
    <location>
        <begin position="180"/>
        <end position="213"/>
    </location>
</feature>
<evidence type="ECO:0000313" key="3">
    <source>
        <dbReference type="EMBL" id="RAJ97930.1"/>
    </source>
</evidence>
<sequence>MSKTQTSSKLEFLEDPATLSGSLGKAELFFEKNRNLVLGLLGAIVLVIAGFIGYRYWVDSQDEEAQTAMFPSVYEWEADSLKKALNGNGANEGLVAISEEYSAAPAGNLAGFYAGVALLKQGKYDEAIEKLQGFKSSDLLVQGRAYALIGDAYMEKKAYGDAIDYYKKAADYKPNPYFSPAYLMKLALAYEQNKQNQEAIDTYNQIIDKYPTSAESANAKKYKSVLESTVGES</sequence>
<name>A0A327WZE8_LARAB</name>
<reference evidence="3 4" key="1">
    <citation type="submission" date="2018-06" db="EMBL/GenBank/DDBJ databases">
        <title>Genomic Encyclopedia of Archaeal and Bacterial Type Strains, Phase II (KMG-II): from individual species to whole genera.</title>
        <authorList>
            <person name="Goeker M."/>
        </authorList>
    </citation>
    <scope>NUCLEOTIDE SEQUENCE [LARGE SCALE GENOMIC DNA]</scope>
    <source>
        <strain evidence="3 4">DSM 21851</strain>
    </source>
</reference>
<dbReference type="Proteomes" id="UP000248790">
    <property type="component" value="Unassembled WGS sequence"/>
</dbReference>
<feature type="transmembrane region" description="Helical" evidence="2">
    <location>
        <begin position="36"/>
        <end position="57"/>
    </location>
</feature>
<comment type="caution">
    <text evidence="3">The sequence shown here is derived from an EMBL/GenBank/DDBJ whole genome shotgun (WGS) entry which is preliminary data.</text>
</comment>
<dbReference type="Pfam" id="PF13174">
    <property type="entry name" value="TPR_6"/>
    <property type="match status" value="1"/>
</dbReference>
<dbReference type="SMART" id="SM00028">
    <property type="entry name" value="TPR"/>
    <property type="match status" value="2"/>
</dbReference>
<dbReference type="InterPro" id="IPR019734">
    <property type="entry name" value="TPR_rpt"/>
</dbReference>
<dbReference type="PROSITE" id="PS50005">
    <property type="entry name" value="TPR"/>
    <property type="match status" value="2"/>
</dbReference>
<proteinExistence type="predicted"/>
<evidence type="ECO:0000256" key="1">
    <source>
        <dbReference type="PROSITE-ProRule" id="PRU00339"/>
    </source>
</evidence>
<organism evidence="3 4">
    <name type="scientific">Larkinella arboricola</name>
    <dbReference type="NCBI Taxonomy" id="643671"/>
    <lineage>
        <taxon>Bacteria</taxon>
        <taxon>Pseudomonadati</taxon>
        <taxon>Bacteroidota</taxon>
        <taxon>Cytophagia</taxon>
        <taxon>Cytophagales</taxon>
        <taxon>Spirosomataceae</taxon>
        <taxon>Larkinella</taxon>
    </lineage>
</organism>
<protein>
    <submittedName>
        <fullName evidence="3">Tetratricopeptide repeat protein</fullName>
    </submittedName>
</protein>
<dbReference type="EMBL" id="QLMC01000003">
    <property type="protein sequence ID" value="RAJ97930.1"/>
    <property type="molecule type" value="Genomic_DNA"/>
</dbReference>
<feature type="repeat" description="TPR" evidence="1">
    <location>
        <begin position="143"/>
        <end position="176"/>
    </location>
</feature>
<accession>A0A327WZE8</accession>
<dbReference type="RefSeq" id="WP_111628879.1">
    <property type="nucleotide sequence ID" value="NZ_QLMC01000003.1"/>
</dbReference>
<dbReference type="OrthoDB" id="9808622at2"/>
<keyword evidence="2" id="KW-0812">Transmembrane</keyword>
<dbReference type="SUPFAM" id="SSF48452">
    <property type="entry name" value="TPR-like"/>
    <property type="match status" value="1"/>
</dbReference>
<dbReference type="Pfam" id="PF13432">
    <property type="entry name" value="TPR_16"/>
    <property type="match status" value="1"/>
</dbReference>
<keyword evidence="1" id="KW-0802">TPR repeat</keyword>
<keyword evidence="2" id="KW-1133">Transmembrane helix</keyword>
<keyword evidence="2" id="KW-0472">Membrane</keyword>